<dbReference type="EMBL" id="MU150256">
    <property type="protein sequence ID" value="KAF9464201.1"/>
    <property type="molecule type" value="Genomic_DNA"/>
</dbReference>
<comment type="similarity">
    <text evidence="2">Belongs to the RPAP1 family.</text>
</comment>
<dbReference type="Pfam" id="PF25766">
    <property type="entry name" value="TPR_RPAP1"/>
    <property type="match status" value="1"/>
</dbReference>
<dbReference type="PANTHER" id="PTHR21483">
    <property type="entry name" value="RNA POLYMERASE II-ASSOCIATED PROTEIN 1"/>
    <property type="match status" value="1"/>
</dbReference>
<evidence type="ECO:0000259" key="6">
    <source>
        <dbReference type="Pfam" id="PF08620"/>
    </source>
</evidence>
<sequence>MSKINPSLVGSVFERNSSTSFTPPVPSGSGKTGFPAVQHRSKSAFARNRDELRKPGYTRSQDAPPKILSDLKPEPVDPDQWRWQMSRENEQRVEGMTEEEREEERRAIMDRFGAGVGDLLKRVKNARMKQAQGTPNGENTQDVADSLKEVPITSADNFITHVPSKDRLSPPPILSTSSTRPSSRADRQLRFAELAPQDVHVYESAPPSPRRKPLALPPPTGDGSSISLGQWKSTMKSHKTSSGSIDVEPEEGTPEYIRRRYFPEAPVNDPNVAWMEVSASSEPDLGPSALRFDLTGKPIPYALSSSLPSHLGLHHHADGEHAGYTLDDIFLLSRSSVPAQRATMLGVLARIAQRVSNMQEGDADELDEFFGKEEELRKRIIGAGLEAMSGRGSVGARAIEVVWQCIVGWDQDVISIENVELEVPGDAAISSLPLEFLLPLISTTLVQGAASGETSVQLLEILHRLAQQSNSIAEFIVATPQLISSVIQTFLLTPIPPTNSSPAPVPSAIEFLIVLAKSSRSNAKTLTEPADALLRFITLLPPSSPYPIPLTTSLLTSTLRFYTVLASYGLYSHVASTAMSHFAELNLYIISNVSRSQKLTVAWLDLLAAWIVCAVDPHQTTPSHDILWSQIVSWGWNGDVGELERRLDTNEIDWDVWAGTWQVRAAWLEGARVNGMRGGSEERLECIQEISTGFEDGKAKTIIFGVLDAITQELSQSCSASIYVKDVSRVKALARLCGILTQAIRLWLACLPPLLDDPLASPPFPLPFPRISELCAKLVTHPVWGLVKFTEATPPHLYVFCRPLSMLLSSYLRLSYRLPGISEDLWMAQALSILSKLLPGEEESAQKILDDLTGLITIGWTTPRHLRVPQIVWDRGGMTIIKPFIMYVVRPQADVYLGPPYLTPQSIMLSTTQRLPPATVMRKFGLPLRSDWTFSPLEDLLRSGSSRVFKALPLTWDASEVEIVRVALLLTKISRELLQRYSLRDFTLTREEAVFGCMKVFMLEHGQPQNESTEEVFHDPIVQQFMNDILHPYTIGGVGARLPATPVIPPATRGNLEAVSAQFLGKTPFYQYYTDFVALYDAISFSNPLFARLLLVPTSMRYALDYRKHLWNDFQHVLKTIRIPVDQVVSEDIREYLWPVEVDSAMIGLYLRSLIKDSLDGFIQMVALHHIASSIWPDLNGNNDWDEVRASKLLSAVVGQGSIDLVREVVQYHQYGQESMPLLPPHCFKGIGHETKVTRMESIDRWGLPINLRGLFDEIGV</sequence>
<dbReference type="InterPro" id="IPR057989">
    <property type="entry name" value="TPR_RPAP1/MINIYO-like"/>
</dbReference>
<evidence type="ECO:0000259" key="7">
    <source>
        <dbReference type="Pfam" id="PF08621"/>
    </source>
</evidence>
<evidence type="ECO:0000259" key="8">
    <source>
        <dbReference type="Pfam" id="PF25766"/>
    </source>
</evidence>
<evidence type="ECO:0000256" key="5">
    <source>
        <dbReference type="SAM" id="MobiDB-lite"/>
    </source>
</evidence>
<dbReference type="Proteomes" id="UP000807353">
    <property type="component" value="Unassembled WGS sequence"/>
</dbReference>
<name>A0A9P5Y9C4_9AGAR</name>
<feature type="domain" description="RPAP1 C-terminal" evidence="6">
    <location>
        <begin position="290"/>
        <end position="355"/>
    </location>
</feature>
<feature type="region of interest" description="Disordered" evidence="5">
    <location>
        <begin position="1"/>
        <end position="100"/>
    </location>
</feature>
<protein>
    <recommendedName>
        <fullName evidence="11">RNA polymerase II-associated protein 1 C-terminal domain-containing protein</fullName>
    </recommendedName>
</protein>
<feature type="region of interest" description="Disordered" evidence="5">
    <location>
        <begin position="161"/>
        <end position="251"/>
    </location>
</feature>
<organism evidence="9 10">
    <name type="scientific">Collybia nuda</name>
    <dbReference type="NCBI Taxonomy" id="64659"/>
    <lineage>
        <taxon>Eukaryota</taxon>
        <taxon>Fungi</taxon>
        <taxon>Dikarya</taxon>
        <taxon>Basidiomycota</taxon>
        <taxon>Agaricomycotina</taxon>
        <taxon>Agaricomycetes</taxon>
        <taxon>Agaricomycetidae</taxon>
        <taxon>Agaricales</taxon>
        <taxon>Tricholomatineae</taxon>
        <taxon>Clitocybaceae</taxon>
        <taxon>Collybia</taxon>
    </lineage>
</organism>
<feature type="domain" description="RPAP1/MINIYO-like TPR repeats" evidence="8">
    <location>
        <begin position="1060"/>
        <end position="1174"/>
    </location>
</feature>
<feature type="compositionally biased region" description="Polar residues" evidence="5">
    <location>
        <begin position="222"/>
        <end position="244"/>
    </location>
</feature>
<evidence type="ECO:0000256" key="1">
    <source>
        <dbReference type="ARBA" id="ARBA00004123"/>
    </source>
</evidence>
<evidence type="ECO:0000256" key="3">
    <source>
        <dbReference type="ARBA" id="ARBA00023163"/>
    </source>
</evidence>
<evidence type="ECO:0000256" key="2">
    <source>
        <dbReference type="ARBA" id="ARBA00009953"/>
    </source>
</evidence>
<gene>
    <name evidence="9" type="ORF">BDZ94DRAFT_1308216</name>
</gene>
<comment type="subcellular location">
    <subcellularLocation>
        <location evidence="1">Nucleus</location>
    </subcellularLocation>
</comment>
<comment type="caution">
    <text evidence="9">The sequence shown here is derived from an EMBL/GenBank/DDBJ whole genome shotgun (WGS) entry which is preliminary data.</text>
</comment>
<evidence type="ECO:0000256" key="4">
    <source>
        <dbReference type="ARBA" id="ARBA00023242"/>
    </source>
</evidence>
<dbReference type="InterPro" id="IPR039913">
    <property type="entry name" value="RPAP1/Rba50"/>
</dbReference>
<dbReference type="InterPro" id="IPR013930">
    <property type="entry name" value="RPAP1_N"/>
</dbReference>
<feature type="domain" description="RPAP1 N-terminal" evidence="7">
    <location>
        <begin position="86"/>
        <end position="126"/>
    </location>
</feature>
<dbReference type="InterPro" id="IPR013929">
    <property type="entry name" value="RPAP1_C"/>
</dbReference>
<keyword evidence="3" id="KW-0804">Transcription</keyword>
<dbReference type="AlphaFoldDB" id="A0A9P5Y9C4"/>
<reference evidence="9" key="1">
    <citation type="submission" date="2020-11" db="EMBL/GenBank/DDBJ databases">
        <authorList>
            <consortium name="DOE Joint Genome Institute"/>
            <person name="Ahrendt S."/>
            <person name="Riley R."/>
            <person name="Andreopoulos W."/>
            <person name="Labutti K."/>
            <person name="Pangilinan J."/>
            <person name="Ruiz-Duenas F.J."/>
            <person name="Barrasa J.M."/>
            <person name="Sanchez-Garcia M."/>
            <person name="Camarero S."/>
            <person name="Miyauchi S."/>
            <person name="Serrano A."/>
            <person name="Linde D."/>
            <person name="Babiker R."/>
            <person name="Drula E."/>
            <person name="Ayuso-Fernandez I."/>
            <person name="Pacheco R."/>
            <person name="Padilla G."/>
            <person name="Ferreira P."/>
            <person name="Barriuso J."/>
            <person name="Kellner H."/>
            <person name="Castanera R."/>
            <person name="Alfaro M."/>
            <person name="Ramirez L."/>
            <person name="Pisabarro A.G."/>
            <person name="Kuo A."/>
            <person name="Tritt A."/>
            <person name="Lipzen A."/>
            <person name="He G."/>
            <person name="Yan M."/>
            <person name="Ng V."/>
            <person name="Cullen D."/>
            <person name="Martin F."/>
            <person name="Rosso M.-N."/>
            <person name="Henrissat B."/>
            <person name="Hibbett D."/>
            <person name="Martinez A.T."/>
            <person name="Grigoriev I.V."/>
        </authorList>
    </citation>
    <scope>NUCLEOTIDE SEQUENCE</scope>
    <source>
        <strain evidence="9">CBS 247.69</strain>
    </source>
</reference>
<feature type="compositionally biased region" description="Basic and acidic residues" evidence="5">
    <location>
        <begin position="85"/>
        <end position="95"/>
    </location>
</feature>
<keyword evidence="10" id="KW-1185">Reference proteome</keyword>
<dbReference type="GO" id="GO:0006366">
    <property type="term" value="P:transcription by RNA polymerase II"/>
    <property type="evidence" value="ECO:0007669"/>
    <property type="project" value="InterPro"/>
</dbReference>
<keyword evidence="4" id="KW-0539">Nucleus</keyword>
<dbReference type="Pfam" id="PF08620">
    <property type="entry name" value="RPAP1_C"/>
    <property type="match status" value="1"/>
</dbReference>
<proteinExistence type="inferred from homology"/>
<evidence type="ECO:0008006" key="11">
    <source>
        <dbReference type="Google" id="ProtNLM"/>
    </source>
</evidence>
<evidence type="ECO:0000313" key="10">
    <source>
        <dbReference type="Proteomes" id="UP000807353"/>
    </source>
</evidence>
<dbReference type="Pfam" id="PF08621">
    <property type="entry name" value="RPAP1_N"/>
    <property type="match status" value="1"/>
</dbReference>
<dbReference type="PANTHER" id="PTHR21483:SF18">
    <property type="entry name" value="RNA POLYMERASE II-ASSOCIATED PROTEIN 1"/>
    <property type="match status" value="1"/>
</dbReference>
<dbReference type="OrthoDB" id="348201at2759"/>
<accession>A0A9P5Y9C4</accession>
<evidence type="ECO:0000313" key="9">
    <source>
        <dbReference type="EMBL" id="KAF9464201.1"/>
    </source>
</evidence>